<sequence>MRAKPLFLALLLAASPAAFAQTVANSAPQPVAIVDSIPPARDIDYPGVIKIAVDASDVARGIFRTTQTIPVSGPGPLTLLYPKWLPGNHSPSGAIDKLAGLVVKANGQPLRWMRDPVDVYAFTIDVPQGVTSLEVSFQFLSPTSGNQGRTVMTPDMLNLQWNAVTLYPAGYFVRRIPVEASVIYPKGWKSATALETDGPAGDTVRYKQVSYETLVDSPIFAGRYNRVEQLAPGVRLNIFADKPEQLAATPEQLALHRNLATQAIKLFGAQHYDHYDFLFALSDNQGGIGLEHQRSSENGVDPEYFTDWDASVVDRDLLPHEYTHSWNGKYRRGADLWTPDYRMPMRDSLLWVYEGQTQFWGNVLAARSGLVPKEDALASLAMDAALYDTRPGRQWRPLIDTTNDPTISQRRPKPWTSWQRSEDYYVEGQLVWLDVDSLIRERSGGKRSLDDFARAFFGVNDRDWGQLTYTFDDVVATLNKVEPYDWASFLKARLYDVRDRAPLDWLARGGYRLTYVEEPTNYWERSEASRDVVDLSYSLGLVVNSEAMATGVVWDGPAFNAGITVGSTLVAVDGRSYSDDTLKSAIKAAKTSKQPIHLLVEQDDLYRDIAINWTEGLRYPKLERIGKGPSTLDALLAPKK</sequence>
<accession>A0A2T5G2X3</accession>
<dbReference type="Gene3D" id="2.60.40.3650">
    <property type="match status" value="1"/>
</dbReference>
<dbReference type="EMBL" id="NWBU01000004">
    <property type="protein sequence ID" value="PTQ13493.1"/>
    <property type="molecule type" value="Genomic_DNA"/>
</dbReference>
<proteinExistence type="predicted"/>
<gene>
    <name evidence="3" type="ORF">CLG96_05250</name>
</gene>
<dbReference type="Gene3D" id="1.10.390.10">
    <property type="entry name" value="Neutral Protease Domain 2"/>
    <property type="match status" value="1"/>
</dbReference>
<dbReference type="PROSITE" id="PS50106">
    <property type="entry name" value="PDZ"/>
    <property type="match status" value="1"/>
</dbReference>
<dbReference type="InterPro" id="IPR024191">
    <property type="entry name" value="Peptidase_M61"/>
</dbReference>
<dbReference type="SUPFAM" id="SSF50156">
    <property type="entry name" value="PDZ domain-like"/>
    <property type="match status" value="1"/>
</dbReference>
<dbReference type="AlphaFoldDB" id="A0A2T5G2X3"/>
<dbReference type="SMART" id="SM00228">
    <property type="entry name" value="PDZ"/>
    <property type="match status" value="1"/>
</dbReference>
<dbReference type="RefSeq" id="WP_107966725.1">
    <property type="nucleotide sequence ID" value="NZ_NWBU01000004.1"/>
</dbReference>
<organism evidence="3 4">
    <name type="scientific">Sphingomonas oleivorans</name>
    <dbReference type="NCBI Taxonomy" id="1735121"/>
    <lineage>
        <taxon>Bacteria</taxon>
        <taxon>Pseudomonadati</taxon>
        <taxon>Pseudomonadota</taxon>
        <taxon>Alphaproteobacteria</taxon>
        <taxon>Sphingomonadales</taxon>
        <taxon>Sphingomonadaceae</taxon>
        <taxon>Sphingomonas</taxon>
    </lineage>
</organism>
<evidence type="ECO:0000256" key="1">
    <source>
        <dbReference type="SAM" id="SignalP"/>
    </source>
</evidence>
<dbReference type="Gene3D" id="2.30.42.10">
    <property type="match status" value="1"/>
</dbReference>
<feature type="domain" description="PDZ" evidence="2">
    <location>
        <begin position="539"/>
        <end position="604"/>
    </location>
</feature>
<dbReference type="InterPro" id="IPR040756">
    <property type="entry name" value="Peptidase_M61_N"/>
</dbReference>
<keyword evidence="4" id="KW-1185">Reference proteome</keyword>
<dbReference type="InterPro" id="IPR001478">
    <property type="entry name" value="PDZ"/>
</dbReference>
<dbReference type="InterPro" id="IPR036034">
    <property type="entry name" value="PDZ_sf"/>
</dbReference>
<dbReference type="PIRSF" id="PIRSF016493">
    <property type="entry name" value="Glycyl_aminpptds"/>
    <property type="match status" value="1"/>
</dbReference>
<dbReference type="Pfam" id="PF05299">
    <property type="entry name" value="Peptidase_M61"/>
    <property type="match status" value="1"/>
</dbReference>
<comment type="caution">
    <text evidence="3">The sequence shown here is derived from an EMBL/GenBank/DDBJ whole genome shotgun (WGS) entry which is preliminary data.</text>
</comment>
<reference evidence="3 4" key="1">
    <citation type="submission" date="2017-09" db="EMBL/GenBank/DDBJ databases">
        <title>Sphingomonas panjinensis sp.nov., isolated from oil-contaminated soil.</title>
        <authorList>
            <person name="Wang L."/>
            <person name="Chen L."/>
        </authorList>
    </citation>
    <scope>NUCLEOTIDE SEQUENCE [LARGE SCALE GENOMIC DNA]</scope>
    <source>
        <strain evidence="3 4">FW-11</strain>
    </source>
</reference>
<keyword evidence="1" id="KW-0732">Signal</keyword>
<dbReference type="Proteomes" id="UP000244162">
    <property type="component" value="Unassembled WGS sequence"/>
</dbReference>
<evidence type="ECO:0000313" key="3">
    <source>
        <dbReference type="EMBL" id="PTQ13493.1"/>
    </source>
</evidence>
<name>A0A2T5G2X3_9SPHN</name>
<dbReference type="InterPro" id="IPR027268">
    <property type="entry name" value="Peptidase_M4/M1_CTD_sf"/>
</dbReference>
<feature type="chain" id="PRO_5015586055" evidence="1">
    <location>
        <begin position="21"/>
        <end position="640"/>
    </location>
</feature>
<dbReference type="OrthoDB" id="9778516at2"/>
<dbReference type="InterPro" id="IPR007963">
    <property type="entry name" value="Peptidase_M61_catalytic"/>
</dbReference>
<protein>
    <submittedName>
        <fullName evidence="3">Peptidase M61</fullName>
    </submittedName>
</protein>
<evidence type="ECO:0000259" key="2">
    <source>
        <dbReference type="PROSITE" id="PS50106"/>
    </source>
</evidence>
<evidence type="ECO:0000313" key="4">
    <source>
        <dbReference type="Proteomes" id="UP000244162"/>
    </source>
</evidence>
<feature type="signal peptide" evidence="1">
    <location>
        <begin position="1"/>
        <end position="20"/>
    </location>
</feature>
<dbReference type="Pfam" id="PF17899">
    <property type="entry name" value="Peptidase_M61_N"/>
    <property type="match status" value="1"/>
</dbReference>